<evidence type="ECO:0000256" key="1">
    <source>
        <dbReference type="ARBA" id="ARBA00001973"/>
    </source>
</evidence>
<evidence type="ECO:0000256" key="5">
    <source>
        <dbReference type="RuleBase" id="RU368122"/>
    </source>
</evidence>
<dbReference type="Gene3D" id="2.70.50.70">
    <property type="match status" value="1"/>
</dbReference>
<evidence type="ECO:0000256" key="6">
    <source>
        <dbReference type="SAM" id="MobiDB-lite"/>
    </source>
</evidence>
<comment type="subcellular location">
    <subcellularLocation>
        <location evidence="2 5">Secreted</location>
    </subcellularLocation>
</comment>
<keyword evidence="3 5" id="KW-0964">Secreted</keyword>
<comment type="function">
    <text evidence="5">Lytic polysaccharide monooxygenase (LMPO) that depolymerizes crystalline and amorphous polysaccharides via the oxidation of scissile alpha- or beta-(1-4)-glycosidic bonds, yielding C1 and/or C4 oxidation products. Catalysis by LPMOs requires the reduction of the active-site copper from Cu(II) to Cu(I) by a reducing agent and H(2)O(2) or O(2) as a cosubstrate.</text>
</comment>
<comment type="cofactor">
    <cofactor evidence="1">
        <name>Cu(2+)</name>
        <dbReference type="ChEBI" id="CHEBI:29036"/>
    </cofactor>
</comment>
<feature type="compositionally biased region" description="Low complexity" evidence="6">
    <location>
        <begin position="284"/>
        <end position="316"/>
    </location>
</feature>
<evidence type="ECO:0000259" key="8">
    <source>
        <dbReference type="Pfam" id="PF03443"/>
    </source>
</evidence>
<reference evidence="9 10" key="1">
    <citation type="submission" date="2023-09" db="EMBL/GenBank/DDBJ databases">
        <title>Complete-Gapless Cercospora beticola genome.</title>
        <authorList>
            <person name="Wyatt N.A."/>
            <person name="Spanner R.E."/>
            <person name="Bolton M.D."/>
        </authorList>
    </citation>
    <scope>NUCLEOTIDE SEQUENCE [LARGE SCALE GENOMIC DNA]</scope>
    <source>
        <strain evidence="9">Cb09-40</strain>
    </source>
</reference>
<evidence type="ECO:0000256" key="7">
    <source>
        <dbReference type="SAM" id="SignalP"/>
    </source>
</evidence>
<dbReference type="InterPro" id="IPR005103">
    <property type="entry name" value="AA9_LPMO"/>
</dbReference>
<organism evidence="9 10">
    <name type="scientific">Cercospora beticola</name>
    <name type="common">Sugarbeet leaf spot fungus</name>
    <dbReference type="NCBI Taxonomy" id="122368"/>
    <lineage>
        <taxon>Eukaryota</taxon>
        <taxon>Fungi</taxon>
        <taxon>Dikarya</taxon>
        <taxon>Ascomycota</taxon>
        <taxon>Pezizomycotina</taxon>
        <taxon>Dothideomycetes</taxon>
        <taxon>Dothideomycetidae</taxon>
        <taxon>Mycosphaerellales</taxon>
        <taxon>Mycosphaerellaceae</taxon>
        <taxon>Cercospora</taxon>
    </lineage>
</organism>
<comment type="catalytic activity">
    <reaction evidence="5">
        <text>[(1-&gt;4)-beta-D-glucosyl]n+m + reduced acceptor + O2 = 4-dehydro-beta-D-glucosyl-[(1-&gt;4)-beta-D-glucosyl]n-1 + [(1-&gt;4)-beta-D-glucosyl]m + acceptor + H2O.</text>
        <dbReference type="EC" id="1.14.99.56"/>
    </reaction>
</comment>
<dbReference type="InterPro" id="IPR049892">
    <property type="entry name" value="AA9"/>
</dbReference>
<feature type="compositionally biased region" description="Low complexity" evidence="6">
    <location>
        <begin position="252"/>
        <end position="267"/>
    </location>
</feature>
<sequence>MSTRALLLATALLAAPLVHGHYIFSQLIVNDKPVGTDYTYIRKNTNTYMPSFTQDVINSPNLICNEGAQRRLLRLTMSKLYNEFIEHPGPAFVYMSKAPGDVASYDGTGDWFKAYENGVTGSPSQDTNWGTWQKDRIEFTIPKEIPDGEYLVRPEHIAIHEGHVGKAQFYMECAQLRISGGGNGTPSPLVKIPGLYSAQDPGIAFNKWGGNVGNYEMPGPAVWSGGGSGGSASTSSSGNNSTAEVSVGGTGAATSDASSPGASTSGGSTPGGSAGSAGTGGTTGTSAATGSAGPANGSSGSQAGSSGGSSNTWGTTAGQAPSWGSWTAGRFRRSFIA</sequence>
<dbReference type="CDD" id="cd21175">
    <property type="entry name" value="LPMO_AA9"/>
    <property type="match status" value="1"/>
</dbReference>
<protein>
    <recommendedName>
        <fullName evidence="5">AA9 family lytic polysaccharide monooxygenase</fullName>
        <ecNumber evidence="5">1.14.99.56</ecNumber>
    </recommendedName>
    <alternativeName>
        <fullName evidence="5">Endo-beta-1,4-glucanase</fullName>
    </alternativeName>
    <alternativeName>
        <fullName evidence="5">Glycosyl hydrolase 61 family protein</fullName>
    </alternativeName>
</protein>
<dbReference type="PANTHER" id="PTHR33353:SF2">
    <property type="entry name" value="ENDO-BETA-1,4-GLUCANASE D"/>
    <property type="match status" value="1"/>
</dbReference>
<keyword evidence="5" id="KW-0136">Cellulose degradation</keyword>
<evidence type="ECO:0000313" key="9">
    <source>
        <dbReference type="EMBL" id="WPB06736.1"/>
    </source>
</evidence>
<dbReference type="Proteomes" id="UP001302367">
    <property type="component" value="Chromosome 8"/>
</dbReference>
<proteinExistence type="predicted"/>
<dbReference type="EMBL" id="CP134191">
    <property type="protein sequence ID" value="WPB06736.1"/>
    <property type="molecule type" value="Genomic_DNA"/>
</dbReference>
<dbReference type="GeneID" id="35433845"/>
<feature type="chain" id="PRO_5045623900" description="AA9 family lytic polysaccharide monooxygenase" evidence="7">
    <location>
        <begin position="21"/>
        <end position="337"/>
    </location>
</feature>
<comment type="domain">
    <text evidence="5">Has a modular structure: an endo-beta-1,4-glucanase catalytic module at the N-terminus, a linker rich in serines and threonines, and a C-terminal carbohydrate-binding module (CBM).</text>
</comment>
<evidence type="ECO:0000256" key="3">
    <source>
        <dbReference type="ARBA" id="ARBA00022525"/>
    </source>
</evidence>
<evidence type="ECO:0000313" key="10">
    <source>
        <dbReference type="Proteomes" id="UP001302367"/>
    </source>
</evidence>
<dbReference type="Pfam" id="PF03443">
    <property type="entry name" value="AA9"/>
    <property type="match status" value="1"/>
</dbReference>
<keyword evidence="10" id="KW-1185">Reference proteome</keyword>
<evidence type="ECO:0000256" key="4">
    <source>
        <dbReference type="ARBA" id="ARBA00023157"/>
    </source>
</evidence>
<dbReference type="EC" id="1.14.99.56" evidence="5"/>
<keyword evidence="5" id="KW-0624">Polysaccharide degradation</keyword>
<keyword evidence="5" id="KW-0119">Carbohydrate metabolism</keyword>
<keyword evidence="4 5" id="KW-1015">Disulfide bond</keyword>
<accession>A0ABZ0P4W0</accession>
<dbReference type="PANTHER" id="PTHR33353">
    <property type="entry name" value="PUTATIVE (AFU_ORTHOLOGUE AFUA_1G12560)-RELATED"/>
    <property type="match status" value="1"/>
</dbReference>
<gene>
    <name evidence="9" type="ORF">RHO25_011396</name>
</gene>
<name>A0ABZ0P4W0_CERBT</name>
<evidence type="ECO:0000256" key="2">
    <source>
        <dbReference type="ARBA" id="ARBA00004613"/>
    </source>
</evidence>
<feature type="signal peptide" evidence="7">
    <location>
        <begin position="1"/>
        <end position="20"/>
    </location>
</feature>
<dbReference type="RefSeq" id="XP_023454507.2">
    <property type="nucleotide sequence ID" value="XM_023602822.2"/>
</dbReference>
<feature type="compositionally biased region" description="Low complexity" evidence="6">
    <location>
        <begin position="231"/>
        <end position="243"/>
    </location>
</feature>
<keyword evidence="7" id="KW-0732">Signal</keyword>
<feature type="domain" description="Auxiliary Activity family 9 catalytic" evidence="8">
    <location>
        <begin position="21"/>
        <end position="208"/>
    </location>
</feature>
<feature type="compositionally biased region" description="Gly residues" evidence="6">
    <location>
        <begin position="268"/>
        <end position="283"/>
    </location>
</feature>
<feature type="region of interest" description="Disordered" evidence="6">
    <location>
        <begin position="224"/>
        <end position="337"/>
    </location>
</feature>